<dbReference type="STRING" id="285983.UB32_11010"/>
<organism evidence="2 3">
    <name type="scientific">Mesobacillus subterraneus</name>
    <dbReference type="NCBI Taxonomy" id="285983"/>
    <lineage>
        <taxon>Bacteria</taxon>
        <taxon>Bacillati</taxon>
        <taxon>Bacillota</taxon>
        <taxon>Bacilli</taxon>
        <taxon>Bacillales</taxon>
        <taxon>Bacillaceae</taxon>
        <taxon>Mesobacillus</taxon>
    </lineage>
</organism>
<dbReference type="Proteomes" id="UP000279911">
    <property type="component" value="Unassembled WGS sequence"/>
</dbReference>
<dbReference type="EMBL" id="RSFW01000012">
    <property type="protein sequence ID" value="RSD27377.1"/>
    <property type="molecule type" value="Genomic_DNA"/>
</dbReference>
<comment type="caution">
    <text evidence="2">The sequence shown here is derived from an EMBL/GenBank/DDBJ whole genome shotgun (WGS) entry which is preliminary data.</text>
</comment>
<feature type="transmembrane region" description="Helical" evidence="1">
    <location>
        <begin position="41"/>
        <end position="62"/>
    </location>
</feature>
<keyword evidence="1" id="KW-0472">Membrane</keyword>
<dbReference type="AlphaFoldDB" id="A0A3R9FIU7"/>
<keyword evidence="1" id="KW-1133">Transmembrane helix</keyword>
<dbReference type="InterPro" id="IPR020138">
    <property type="entry name" value="Uncharacterised_YqzF"/>
</dbReference>
<keyword evidence="1" id="KW-0812">Transmembrane</keyword>
<evidence type="ECO:0000256" key="1">
    <source>
        <dbReference type="SAM" id="Phobius"/>
    </source>
</evidence>
<dbReference type="OrthoDB" id="2989757at2"/>
<evidence type="ECO:0000313" key="2">
    <source>
        <dbReference type="EMBL" id="RSD27377.1"/>
    </source>
</evidence>
<accession>A0A3R9FIU7</accession>
<sequence length="87" mass="9953">MIRIIALIIMVIPGLIAALGIKLMRDMVFGVLHTPFPYLWLQFLAGFIFFLAGLGFIAGFILHRDRKRNKVQAIFRIPDSSKKQNRP</sequence>
<protein>
    <submittedName>
        <fullName evidence="2">DUF2627 domain-containing protein</fullName>
    </submittedName>
</protein>
<dbReference type="Pfam" id="PF11118">
    <property type="entry name" value="DUF2627"/>
    <property type="match status" value="1"/>
</dbReference>
<gene>
    <name evidence="2" type="ORF">EJA10_09860</name>
</gene>
<dbReference type="RefSeq" id="WP_125479833.1">
    <property type="nucleotide sequence ID" value="NZ_RSFW01000012.1"/>
</dbReference>
<proteinExistence type="predicted"/>
<name>A0A3R9FIU7_9BACI</name>
<evidence type="ECO:0000313" key="3">
    <source>
        <dbReference type="Proteomes" id="UP000279911"/>
    </source>
</evidence>
<reference evidence="3" key="1">
    <citation type="submission" date="2018-12" db="EMBL/GenBank/DDBJ databases">
        <title>Bacillus chawlae sp. nov., Bacillus glennii sp. nov., and Bacillus saganii sp. nov. Isolated from the Vehicle Assembly Building at Kennedy Space Center where the Viking Spacecraft were Assembled.</title>
        <authorList>
            <person name="Seuylemezian A."/>
            <person name="Vaishampayan P."/>
        </authorList>
    </citation>
    <scope>NUCLEOTIDE SEQUENCE [LARGE SCALE GENOMIC DNA]</scope>
    <source>
        <strain evidence="3">DSM 13966</strain>
    </source>
</reference>